<organism evidence="1 2">
    <name type="scientific">Hungatella hominis</name>
    <dbReference type="NCBI Taxonomy" id="2763050"/>
    <lineage>
        <taxon>Bacteria</taxon>
        <taxon>Bacillati</taxon>
        <taxon>Bacillota</taxon>
        <taxon>Clostridia</taxon>
        <taxon>Lachnospirales</taxon>
        <taxon>Lachnospiraceae</taxon>
        <taxon>Hungatella</taxon>
    </lineage>
</organism>
<sequence length="155" mass="16267">MSDISQIALNGVTYDVKDKTARTETDKKVSASGGDIANTKVSAFTASTASYPVPAANDTVKVGFGKVKKFFEDIRNAATGACFIGQIVNNCVTNNAKLPLSAAQGKELMDLYTQLNSDLAGKADINTLPKTVHTSITGTGSDYYDISCPGIKYGA</sequence>
<accession>A0ABR7HCY3</accession>
<feature type="non-terminal residue" evidence="1">
    <location>
        <position position="155"/>
    </location>
</feature>
<protein>
    <submittedName>
        <fullName evidence="1">Uncharacterized protein</fullName>
    </submittedName>
</protein>
<keyword evidence="2" id="KW-1185">Reference proteome</keyword>
<name>A0ABR7HCY3_9FIRM</name>
<dbReference type="EMBL" id="JACOPB010000014">
    <property type="protein sequence ID" value="MBC5711014.1"/>
    <property type="molecule type" value="Genomic_DNA"/>
</dbReference>
<proteinExistence type="predicted"/>
<comment type="caution">
    <text evidence="1">The sequence shown here is derived from an EMBL/GenBank/DDBJ whole genome shotgun (WGS) entry which is preliminary data.</text>
</comment>
<evidence type="ECO:0000313" key="1">
    <source>
        <dbReference type="EMBL" id="MBC5711014.1"/>
    </source>
</evidence>
<gene>
    <name evidence="1" type="ORF">H8S75_24045</name>
</gene>
<reference evidence="1 2" key="1">
    <citation type="submission" date="2020-08" db="EMBL/GenBank/DDBJ databases">
        <title>Genome public.</title>
        <authorList>
            <person name="Liu C."/>
            <person name="Sun Q."/>
        </authorList>
    </citation>
    <scope>NUCLEOTIDE SEQUENCE [LARGE SCALE GENOMIC DNA]</scope>
    <source>
        <strain evidence="1 2">NSJ-66</strain>
    </source>
</reference>
<evidence type="ECO:0000313" key="2">
    <source>
        <dbReference type="Proteomes" id="UP000634672"/>
    </source>
</evidence>
<dbReference type="Proteomes" id="UP000634672">
    <property type="component" value="Unassembled WGS sequence"/>
</dbReference>